<dbReference type="InterPro" id="IPR004179">
    <property type="entry name" value="Sec63-dom"/>
</dbReference>
<dbReference type="PANTHER" id="PTHR47961">
    <property type="entry name" value="DNA POLYMERASE THETA, PUTATIVE (AFU_ORTHOLOGUE AFUA_1G05260)-RELATED"/>
    <property type="match status" value="1"/>
</dbReference>
<keyword evidence="1" id="KW-0547">Nucleotide-binding</keyword>
<keyword evidence="8" id="KW-1185">Reference proteome</keyword>
<dbReference type="Gene3D" id="2.60.40.150">
    <property type="entry name" value="C2 domain"/>
    <property type="match status" value="1"/>
</dbReference>
<evidence type="ECO:0000313" key="8">
    <source>
        <dbReference type="Proteomes" id="UP000054477"/>
    </source>
</evidence>
<dbReference type="OrthoDB" id="5575at2759"/>
<dbReference type="Gene3D" id="1.10.3380.10">
    <property type="entry name" value="Sec63 N-terminal domain-like domain"/>
    <property type="match status" value="1"/>
</dbReference>
<dbReference type="FunFam" id="3.40.50.300:FF:000062">
    <property type="entry name" value="U5 small nuclear ribonucleoprotein helicase"/>
    <property type="match status" value="1"/>
</dbReference>
<dbReference type="SMART" id="SM00973">
    <property type="entry name" value="Sec63"/>
    <property type="match status" value="1"/>
</dbReference>
<dbReference type="Gene3D" id="1.10.10.10">
    <property type="entry name" value="Winged helix-like DNA-binding domain superfamily/Winged helix DNA-binding domain"/>
    <property type="match status" value="2"/>
</dbReference>
<dbReference type="Pfam" id="PF00271">
    <property type="entry name" value="Helicase_C"/>
    <property type="match status" value="1"/>
</dbReference>
<dbReference type="GO" id="GO:0016787">
    <property type="term" value="F:hydrolase activity"/>
    <property type="evidence" value="ECO:0007669"/>
    <property type="project" value="UniProtKB-KW"/>
</dbReference>
<gene>
    <name evidence="7" type="ORF">K443DRAFT_556550</name>
</gene>
<organism evidence="7 8">
    <name type="scientific">Laccaria amethystina LaAM-08-1</name>
    <dbReference type="NCBI Taxonomy" id="1095629"/>
    <lineage>
        <taxon>Eukaryota</taxon>
        <taxon>Fungi</taxon>
        <taxon>Dikarya</taxon>
        <taxon>Basidiomycota</taxon>
        <taxon>Agaricomycotina</taxon>
        <taxon>Agaricomycetes</taxon>
        <taxon>Agaricomycetidae</taxon>
        <taxon>Agaricales</taxon>
        <taxon>Agaricineae</taxon>
        <taxon>Hydnangiaceae</taxon>
        <taxon>Laccaria</taxon>
    </lineage>
</organism>
<dbReference type="InterPro" id="IPR027417">
    <property type="entry name" value="P-loop_NTPase"/>
</dbReference>
<dbReference type="InterPro" id="IPR014756">
    <property type="entry name" value="Ig_E-set"/>
</dbReference>
<dbReference type="Pfam" id="PF02889">
    <property type="entry name" value="Sec63"/>
    <property type="match status" value="1"/>
</dbReference>
<evidence type="ECO:0000259" key="6">
    <source>
        <dbReference type="PROSITE" id="PS51194"/>
    </source>
</evidence>
<keyword evidence="4" id="KW-0067">ATP-binding</keyword>
<dbReference type="PROSITE" id="PS51192">
    <property type="entry name" value="HELICASE_ATP_BIND_1"/>
    <property type="match status" value="2"/>
</dbReference>
<dbReference type="GO" id="GO:0005524">
    <property type="term" value="F:ATP binding"/>
    <property type="evidence" value="ECO:0007669"/>
    <property type="project" value="UniProtKB-KW"/>
</dbReference>
<evidence type="ECO:0000256" key="3">
    <source>
        <dbReference type="ARBA" id="ARBA00022806"/>
    </source>
</evidence>
<evidence type="ECO:0000259" key="5">
    <source>
        <dbReference type="PROSITE" id="PS51192"/>
    </source>
</evidence>
<protein>
    <submittedName>
        <fullName evidence="7">Unplaced genomic scaffold K443scaffold_7, whole genome shotgun sequence</fullName>
    </submittedName>
</protein>
<dbReference type="FunFam" id="1.10.10.10:FF:000024">
    <property type="entry name" value="U5 small nuclear ribonucleoprotein helicase"/>
    <property type="match status" value="1"/>
</dbReference>
<dbReference type="InterPro" id="IPR057842">
    <property type="entry name" value="WH_MER3"/>
</dbReference>
<dbReference type="FunFam" id="1.10.3380.10:FF:000001">
    <property type="entry name" value="U5 small nuclear ribonucleoprotein helicase"/>
    <property type="match status" value="1"/>
</dbReference>
<dbReference type="PANTHER" id="PTHR47961:SF13">
    <property type="entry name" value="ACTIVATING SIGNAL COINTEGRATOR 1 COMPLEX SUBUNIT 3"/>
    <property type="match status" value="1"/>
</dbReference>
<accession>A0A0C9X7Z7</accession>
<dbReference type="InterPro" id="IPR036388">
    <property type="entry name" value="WH-like_DNA-bd_sf"/>
</dbReference>
<dbReference type="SMART" id="SM00487">
    <property type="entry name" value="DEXDc"/>
    <property type="match status" value="1"/>
</dbReference>
<dbReference type="GO" id="GO:0004386">
    <property type="term" value="F:helicase activity"/>
    <property type="evidence" value="ECO:0007669"/>
    <property type="project" value="UniProtKB-KW"/>
</dbReference>
<dbReference type="EMBL" id="KN838542">
    <property type="protein sequence ID" value="KIK08355.1"/>
    <property type="molecule type" value="Genomic_DNA"/>
</dbReference>
<keyword evidence="2" id="KW-0378">Hydrolase</keyword>
<keyword evidence="3" id="KW-0347">Helicase</keyword>
<feature type="domain" description="Helicase C-terminal" evidence="6">
    <location>
        <begin position="428"/>
        <end position="626"/>
    </location>
</feature>
<dbReference type="Pfam" id="PF00270">
    <property type="entry name" value="DEAD"/>
    <property type="match status" value="2"/>
</dbReference>
<dbReference type="InterPro" id="IPR050474">
    <property type="entry name" value="Hel308_SKI2-like"/>
</dbReference>
<dbReference type="Pfam" id="PF23445">
    <property type="entry name" value="WHD_SNRNP200"/>
    <property type="match status" value="1"/>
</dbReference>
<dbReference type="InterPro" id="IPR011545">
    <property type="entry name" value="DEAD/DEAH_box_helicase_dom"/>
</dbReference>
<dbReference type="InterPro" id="IPR035892">
    <property type="entry name" value="C2_domain_sf"/>
</dbReference>
<dbReference type="InterPro" id="IPR036390">
    <property type="entry name" value="WH_DNA-bd_sf"/>
</dbReference>
<dbReference type="STRING" id="1095629.A0A0C9X7Z7"/>
<dbReference type="FunFam" id="3.40.50.300:FF:000102">
    <property type="entry name" value="RNA helicase, activating signal cointegrator 1"/>
    <property type="match status" value="1"/>
</dbReference>
<dbReference type="PROSITE" id="PS51194">
    <property type="entry name" value="HELICASE_CTER"/>
    <property type="match status" value="1"/>
</dbReference>
<dbReference type="SUPFAM" id="SSF52540">
    <property type="entry name" value="P-loop containing nucleoside triphosphate hydrolases"/>
    <property type="match status" value="2"/>
</dbReference>
<dbReference type="Gene3D" id="3.40.50.300">
    <property type="entry name" value="P-loop containing nucleotide triphosphate hydrolases"/>
    <property type="match status" value="4"/>
</dbReference>
<evidence type="ECO:0000256" key="4">
    <source>
        <dbReference type="ARBA" id="ARBA00022840"/>
    </source>
</evidence>
<name>A0A0C9X7Z7_9AGAR</name>
<dbReference type="CDD" id="cd18795">
    <property type="entry name" value="SF2_C_Ski2"/>
    <property type="match status" value="1"/>
</dbReference>
<dbReference type="SUPFAM" id="SSF46785">
    <property type="entry name" value="Winged helix' DNA-binding domain"/>
    <property type="match status" value="1"/>
</dbReference>
<dbReference type="GO" id="GO:0003676">
    <property type="term" value="F:nucleic acid binding"/>
    <property type="evidence" value="ECO:0007669"/>
    <property type="project" value="InterPro"/>
</dbReference>
<dbReference type="SUPFAM" id="SSF158702">
    <property type="entry name" value="Sec63 N-terminal domain-like"/>
    <property type="match status" value="1"/>
</dbReference>
<evidence type="ECO:0000313" key="7">
    <source>
        <dbReference type="EMBL" id="KIK08355.1"/>
    </source>
</evidence>
<sequence>MNEHKTCLLKLRRKPNSEILYKALYSVLSSDRPNDDISGEVADIIGFEDIDLAMEILDYRVLILQELHKDVLLQQTEASDAHYLSASMAQRRMGKKFEDNAARPLFSGTMQATSETYPHVYTSTPMAQGNVLSQFGTRYLLPMGTVRQMNEEYEEVIIPPARPVPPLVTERLVPIAELDDLARGCFPGYSTLNRIQSIVYPTAYKSNENLLVCAPTGAGKTDVAMLTILRVLYQHQIIAHSNSQIRDTICRDSFKIIYVAPMKALASEIVRKLCKRLKWLSIEVRELTGDMQMTKSEIAQTQIIVTTPEKWDVVTRKPTGEGELASSIKLLIVDEVHLLNEERGAVIETIVARTLRQVESSQSMIRIVGLSATLPNYVDVADFLCVSRQKGLFYFDSSFRPVPLEQHFLGIKGKPGSALSKKNLDCVTFQKVSELVAQGHQVMVFVHARKETVKTAMGLREMSVFEGNAEDFSCEEHPQWNFFRRDIGESRNREMKQLFDSGFGIHHAGMLRSDRNMMERMFDARAIKVLCCTATLAWGVNLPAHAVIIKGTQVYDSSRGSFVDLSVLDVLQVFGRAGRPGLETSGEGYICTTEDKLQHYLDAVTSQLPIESQFKGGMVDALNAEISLGTVANTRDAVQWLGYTYLFVRMRKNPFVYGISRESTGDDPNLGSKRNELITEAAQKLADARMILFDHPSGGFTISDLGRIAAKYYIRHTSIERFNENFRPKMSEADILAMLCMSTEFEQIQVRETEIKELEMLMGRMPCDVKGGTDTSAGKVNILLQAFVSREVVEDFALVSDMAYAAQNGSRIVRALLEIAISRKWSHVAAILMGLSKAVEKRLWPFEQPLKQFELKPASLHGLQEWADEYSVMDLASLDATALGKLVHLNEQHGLAILNAAKQFPVARITYDLKPLGSDVLKLALHVERAFGWNIKVHGSAEPFWLWVEDHEGLTILQMTHLAFHQTSSFLKVDFVIAIPDGHPPPSLTLRWVSDRWVGAEMELPVPLDGLIMPDPPQCHSPLISLPFLPISVCHNSVVEALSGRVDTLNNIQTQCFWLLSNTKLHSLLCAPAGSGKSTLVQLAIWSNTLKARGGCTLIVTPQRSVATETVAELKLVSQAVGCAVEYSVDEKTLVQPKTPTIRVTTSTHLLRLLSGRNLFVPIPWLDLVICENLEQLDATYELGISLLRFATQFTPTRFVGVSQSINDPADLADWISVDPIAICSFRPRDRDQPLSFSAQTFTIPHSASLFKAMAKPAHSAIRSVPLEESAIIFVPSRGQSRTIALELITQCSLETETARGYLPNDVADEFLESYCARLQDTTLIDFISKGVGFFNSGIKRSDRNIMLELYAEGILRVLIVPRESCWSLPLRAAVVVVMGTQYTHMEPGDKSRQTRDYSITELVRMQSRAVRHTGTGHFHLFCQLEALDTFMRFLNDGVPLESQLQESPVLESWYKTQRVVAPDIASKQQLTDILSFTFFSRRIASNPSYYGFSDTKRDESLSRIVDKLLHDDGGTA</sequence>
<dbReference type="HOGENOM" id="CLU_000335_2_2_1"/>
<dbReference type="SMART" id="SM00490">
    <property type="entry name" value="HELICc"/>
    <property type="match status" value="1"/>
</dbReference>
<reference evidence="7 8" key="1">
    <citation type="submission" date="2014-04" db="EMBL/GenBank/DDBJ databases">
        <authorList>
            <consortium name="DOE Joint Genome Institute"/>
            <person name="Kuo A."/>
            <person name="Kohler A."/>
            <person name="Nagy L.G."/>
            <person name="Floudas D."/>
            <person name="Copeland A."/>
            <person name="Barry K.W."/>
            <person name="Cichocki N."/>
            <person name="Veneault-Fourrey C."/>
            <person name="LaButti K."/>
            <person name="Lindquist E.A."/>
            <person name="Lipzen A."/>
            <person name="Lundell T."/>
            <person name="Morin E."/>
            <person name="Murat C."/>
            <person name="Sun H."/>
            <person name="Tunlid A."/>
            <person name="Henrissat B."/>
            <person name="Grigoriev I.V."/>
            <person name="Hibbett D.S."/>
            <person name="Martin F."/>
            <person name="Nordberg H.P."/>
            <person name="Cantor M.N."/>
            <person name="Hua S.X."/>
        </authorList>
    </citation>
    <scope>NUCLEOTIDE SEQUENCE [LARGE SCALE GENOMIC DNA]</scope>
    <source>
        <strain evidence="7 8">LaAM-08-1</strain>
    </source>
</reference>
<dbReference type="SUPFAM" id="SSF81296">
    <property type="entry name" value="E set domains"/>
    <property type="match status" value="1"/>
</dbReference>
<evidence type="ECO:0000256" key="2">
    <source>
        <dbReference type="ARBA" id="ARBA00022801"/>
    </source>
</evidence>
<feature type="domain" description="Helicase ATP-binding" evidence="5">
    <location>
        <begin position="1058"/>
        <end position="1224"/>
    </location>
</feature>
<dbReference type="InterPro" id="IPR014001">
    <property type="entry name" value="Helicase_ATP-bd"/>
</dbReference>
<dbReference type="InterPro" id="IPR001650">
    <property type="entry name" value="Helicase_C-like"/>
</dbReference>
<reference evidence="8" key="2">
    <citation type="submission" date="2015-01" db="EMBL/GenBank/DDBJ databases">
        <title>Evolutionary Origins and Diversification of the Mycorrhizal Mutualists.</title>
        <authorList>
            <consortium name="DOE Joint Genome Institute"/>
            <consortium name="Mycorrhizal Genomics Consortium"/>
            <person name="Kohler A."/>
            <person name="Kuo A."/>
            <person name="Nagy L.G."/>
            <person name="Floudas D."/>
            <person name="Copeland A."/>
            <person name="Barry K.W."/>
            <person name="Cichocki N."/>
            <person name="Veneault-Fourrey C."/>
            <person name="LaButti K."/>
            <person name="Lindquist E.A."/>
            <person name="Lipzen A."/>
            <person name="Lundell T."/>
            <person name="Morin E."/>
            <person name="Murat C."/>
            <person name="Riley R."/>
            <person name="Ohm R."/>
            <person name="Sun H."/>
            <person name="Tunlid A."/>
            <person name="Henrissat B."/>
            <person name="Grigoriev I.V."/>
            <person name="Hibbett D.S."/>
            <person name="Martin F."/>
        </authorList>
    </citation>
    <scope>NUCLEOTIDE SEQUENCE [LARGE SCALE GENOMIC DNA]</scope>
    <source>
        <strain evidence="8">LaAM-08-1</strain>
    </source>
</reference>
<feature type="domain" description="Helicase ATP-binding" evidence="5">
    <location>
        <begin position="201"/>
        <end position="392"/>
    </location>
</feature>
<dbReference type="CDD" id="cd18020">
    <property type="entry name" value="DEXHc_ASCC3_1"/>
    <property type="match status" value="1"/>
</dbReference>
<dbReference type="Proteomes" id="UP000054477">
    <property type="component" value="Unassembled WGS sequence"/>
</dbReference>
<proteinExistence type="predicted"/>
<evidence type="ECO:0000256" key="1">
    <source>
        <dbReference type="ARBA" id="ARBA00022741"/>
    </source>
</evidence>